<reference evidence="2" key="3">
    <citation type="submission" date="2014-01" db="EMBL/GenBank/DDBJ databases">
        <title>Evolution of pathogenesis and genome organization in the Tremellales.</title>
        <authorList>
            <person name="Cuomo C."/>
            <person name="Litvintseva A."/>
            <person name="Heitman J."/>
            <person name="Chen Y."/>
            <person name="Sun S."/>
            <person name="Springer D."/>
            <person name="Dromer F."/>
            <person name="Young S."/>
            <person name="Zeng Q."/>
            <person name="Chapman S."/>
            <person name="Gujja S."/>
            <person name="Saif S."/>
            <person name="Birren B."/>
        </authorList>
    </citation>
    <scope>NUCLEOTIDE SEQUENCE</scope>
    <source>
        <strain evidence="2">CBS 10118</strain>
    </source>
</reference>
<feature type="compositionally biased region" description="Low complexity" evidence="1">
    <location>
        <begin position="113"/>
        <end position="129"/>
    </location>
</feature>
<protein>
    <submittedName>
        <fullName evidence="2">Uncharacterized protein</fullName>
    </submittedName>
</protein>
<reference evidence="3" key="4">
    <citation type="submission" date="2024-02" db="EMBL/GenBank/DDBJ databases">
        <title>Comparative genomics of Cryptococcus and Kwoniella reveals pathogenesis evolution and contrasting modes of karyotype evolution via chromosome fusion or intercentromeric recombination.</title>
        <authorList>
            <person name="Coelho M.A."/>
            <person name="David-Palma M."/>
            <person name="Shea T."/>
            <person name="Bowers K."/>
            <person name="McGinley-Smith S."/>
            <person name="Mohammad A.W."/>
            <person name="Gnirke A."/>
            <person name="Yurkov A.M."/>
            <person name="Nowrousian M."/>
            <person name="Sun S."/>
            <person name="Cuomo C.A."/>
            <person name="Heitman J."/>
        </authorList>
    </citation>
    <scope>NUCLEOTIDE SEQUENCE</scope>
    <source>
        <strain evidence="3">CBS 10118</strain>
    </source>
</reference>
<reference evidence="3" key="2">
    <citation type="submission" date="2013-07" db="EMBL/GenBank/DDBJ databases">
        <authorList>
            <consortium name="The Broad Institute Genome Sequencing Platform"/>
            <person name="Cuomo C."/>
            <person name="Litvintseva A."/>
            <person name="Chen Y."/>
            <person name="Heitman J."/>
            <person name="Sun S."/>
            <person name="Springer D."/>
            <person name="Dromer F."/>
            <person name="Young S.K."/>
            <person name="Zeng Q."/>
            <person name="Gargeya S."/>
            <person name="Fitzgerald M."/>
            <person name="Abouelleil A."/>
            <person name="Alvarado L."/>
            <person name="Berlin A.M."/>
            <person name="Chapman S.B."/>
            <person name="Dewar J."/>
            <person name="Goldberg J."/>
            <person name="Griggs A."/>
            <person name="Gujja S."/>
            <person name="Hansen M."/>
            <person name="Howarth C."/>
            <person name="Imamovic A."/>
            <person name="Larimer J."/>
            <person name="McCowan C."/>
            <person name="Murphy C."/>
            <person name="Pearson M."/>
            <person name="Priest M."/>
            <person name="Roberts A."/>
            <person name="Saif S."/>
            <person name="Shea T."/>
            <person name="Sykes S."/>
            <person name="Wortman J."/>
            <person name="Nusbaum C."/>
            <person name="Birren B."/>
        </authorList>
    </citation>
    <scope>NUCLEOTIDE SEQUENCE</scope>
    <source>
        <strain evidence="3">CBS 10118</strain>
    </source>
</reference>
<proteinExistence type="predicted"/>
<dbReference type="EMBL" id="CP144541">
    <property type="protein sequence ID" value="WVW81021.1"/>
    <property type="molecule type" value="Genomic_DNA"/>
</dbReference>
<gene>
    <name evidence="2" type="ORF">I302_01708</name>
    <name evidence="3" type="ORF">I302_103012</name>
</gene>
<reference evidence="2" key="1">
    <citation type="submission" date="2013-07" db="EMBL/GenBank/DDBJ databases">
        <title>The Genome Sequence of Cryptococcus bestiolae CBS10118.</title>
        <authorList>
            <consortium name="The Broad Institute Genome Sequencing Platform"/>
            <person name="Cuomo C."/>
            <person name="Litvintseva A."/>
            <person name="Chen Y."/>
            <person name="Heitman J."/>
            <person name="Sun S."/>
            <person name="Springer D."/>
            <person name="Dromer F."/>
            <person name="Young S.K."/>
            <person name="Zeng Q."/>
            <person name="Gargeya S."/>
            <person name="Fitzgerald M."/>
            <person name="Abouelleil A."/>
            <person name="Alvarado L."/>
            <person name="Berlin A.M."/>
            <person name="Chapman S.B."/>
            <person name="Dewar J."/>
            <person name="Goldberg J."/>
            <person name="Griggs A."/>
            <person name="Gujja S."/>
            <person name="Hansen M."/>
            <person name="Howarth C."/>
            <person name="Imamovic A."/>
            <person name="Larimer J."/>
            <person name="McCowan C."/>
            <person name="Murphy C."/>
            <person name="Pearson M."/>
            <person name="Priest M."/>
            <person name="Roberts A."/>
            <person name="Saif S."/>
            <person name="Shea T."/>
            <person name="Sykes S."/>
            <person name="Wortman J."/>
            <person name="Nusbaum C."/>
            <person name="Birren B."/>
        </authorList>
    </citation>
    <scope>NUCLEOTIDE SEQUENCE [LARGE SCALE GENOMIC DNA]</scope>
    <source>
        <strain evidence="2">CBS 10118</strain>
    </source>
</reference>
<organism evidence="2">
    <name type="scientific">Kwoniella bestiolae CBS 10118</name>
    <dbReference type="NCBI Taxonomy" id="1296100"/>
    <lineage>
        <taxon>Eukaryota</taxon>
        <taxon>Fungi</taxon>
        <taxon>Dikarya</taxon>
        <taxon>Basidiomycota</taxon>
        <taxon>Agaricomycotina</taxon>
        <taxon>Tremellomycetes</taxon>
        <taxon>Tremellales</taxon>
        <taxon>Cryptococcaceae</taxon>
        <taxon>Kwoniella</taxon>
    </lineage>
</organism>
<evidence type="ECO:0000256" key="1">
    <source>
        <dbReference type="SAM" id="MobiDB-lite"/>
    </source>
</evidence>
<feature type="region of interest" description="Disordered" evidence="1">
    <location>
        <begin position="95"/>
        <end position="129"/>
    </location>
</feature>
<dbReference type="InterPro" id="IPR032675">
    <property type="entry name" value="LRR_dom_sf"/>
</dbReference>
<feature type="compositionally biased region" description="Basic residues" evidence="1">
    <location>
        <begin position="1"/>
        <end position="12"/>
    </location>
</feature>
<sequence length="467" mass="50452">MPKHLPTFKHLLHSSQQPQKAEPKEKSVNDLLSSSRSLRPRDVPPHLNGASSSNERIWSPSPIASTSGTSGLGGLVDVEQGGVHPAEILRRSNLAHRQASRGVAGPAPPPSWRPSASSTNTSISSSSDSYHSKALAQPVSTKQLISSAALLSNSPTTPKNTLVEHCLKTVLRYLEDDTPLYYSSHEEDEATGEIDQEENTYTLGEILREQIPYLSLHLKSSLLHTASLLPSDSPYRISDKSLLAILSDPPPDLDPSLVNGLDKIDISSDQSRDLESDWDVPGITEPVLSHLSLTLHPSPQSLLPRIPNLTSITSLNLGYCTLPSDLDRLVSALPAGLRELTLAGARFGGKGVTEEGMRRGFASMGRKLIVLKILDLSFLRLQLTSKLLEGLLIPGNTKLPSLRILGLRGVTNVDQGDRGYSNGAAMDGVPECASGDKVQNEDVGRVKKEVVDLLRNGGRGKYIEVIW</sequence>
<dbReference type="SUPFAM" id="SSF52047">
    <property type="entry name" value="RNI-like"/>
    <property type="match status" value="1"/>
</dbReference>
<name>A0A1B9GGJ8_9TREE</name>
<dbReference type="AlphaFoldDB" id="A0A1B9GGJ8"/>
<evidence type="ECO:0000313" key="3">
    <source>
        <dbReference type="EMBL" id="WVW81021.1"/>
    </source>
</evidence>
<evidence type="ECO:0000313" key="4">
    <source>
        <dbReference type="Proteomes" id="UP000092730"/>
    </source>
</evidence>
<keyword evidence="4" id="KW-1185">Reference proteome</keyword>
<dbReference type="Gene3D" id="3.80.10.10">
    <property type="entry name" value="Ribonuclease Inhibitor"/>
    <property type="match status" value="1"/>
</dbReference>
<feature type="region of interest" description="Disordered" evidence="1">
    <location>
        <begin position="1"/>
        <end position="78"/>
    </location>
</feature>
<dbReference type="KEGG" id="kbi:30206107"/>
<dbReference type="RefSeq" id="XP_019051259.1">
    <property type="nucleotide sequence ID" value="XM_019188381.1"/>
</dbReference>
<evidence type="ECO:0000313" key="2">
    <source>
        <dbReference type="EMBL" id="OCF30189.1"/>
    </source>
</evidence>
<dbReference type="VEuPathDB" id="FungiDB:I302_01708"/>
<dbReference type="EMBL" id="KI894018">
    <property type="protein sequence ID" value="OCF30189.1"/>
    <property type="molecule type" value="Genomic_DNA"/>
</dbReference>
<dbReference type="OrthoDB" id="2589772at2759"/>
<dbReference type="GeneID" id="30206107"/>
<accession>A0A1B9GGJ8</accession>
<dbReference type="Proteomes" id="UP000092730">
    <property type="component" value="Chromosome 1"/>
</dbReference>